<feature type="chain" id="PRO_5032839788" description="BNR repeat-containing family member" evidence="1">
    <location>
        <begin position="27"/>
        <end position="496"/>
    </location>
</feature>
<dbReference type="Proteomes" id="UP000663852">
    <property type="component" value="Unassembled WGS sequence"/>
</dbReference>
<dbReference type="AlphaFoldDB" id="A0A814Z1T1"/>
<sequence length="496" mass="56386">MSNRQSFREVLLQLVCLNCLITKSYLLCVPGAHVFCNIQSLTSVRLIMSVTKPKVTDVFTSETIVFSDDGGWCWFESPGALQYGSMLLIGSVASGGHDKNRCGNVELHVHDCLTQMTETIVLHDQFELDDHDGPALLIRPDGRLLILYAKHGTESHNYSRLSLPDTKSFNQFGPVQLYTPSTATELTYANLILLPNESNRIYDFFRGLHGSFKPSYLYSDDLGTSWHNGNVYINVPSTIKHRPYVRYTSNERDTIHMIYTEGHPRDYDNSLYHIYYRSGDLYQSDGIKLSSLQVGLDSPDQGTKVYQGDSQHVAWIVDLILDRNEYPVCIYSVQYNSEGLPVGQGGDDIRYRYARWNGSIWQNFSLAYAGCRLYSGEDDYTGLAVIEPDDPTVVYISTNSDPATGEPLISRKDQQRHYELFYGKTDDGGQTWSWITLTSDSTADNLRPMRPKCVNKSDPNPYRALVWLRGKYLAYTDYLQEVVGRVWTVDPSRDIY</sequence>
<reference evidence="2" key="1">
    <citation type="submission" date="2021-02" db="EMBL/GenBank/DDBJ databases">
        <authorList>
            <person name="Nowell W R."/>
        </authorList>
    </citation>
    <scope>NUCLEOTIDE SEQUENCE</scope>
</reference>
<proteinExistence type="predicted"/>
<evidence type="ECO:0000256" key="1">
    <source>
        <dbReference type="SAM" id="SignalP"/>
    </source>
</evidence>
<evidence type="ECO:0008006" key="4">
    <source>
        <dbReference type="Google" id="ProtNLM"/>
    </source>
</evidence>
<gene>
    <name evidence="2" type="ORF">EDS130_LOCUS27198</name>
</gene>
<dbReference type="OrthoDB" id="9976504at2759"/>
<keyword evidence="1" id="KW-0732">Signal</keyword>
<organism evidence="2 3">
    <name type="scientific">Adineta ricciae</name>
    <name type="common">Rotifer</name>
    <dbReference type="NCBI Taxonomy" id="249248"/>
    <lineage>
        <taxon>Eukaryota</taxon>
        <taxon>Metazoa</taxon>
        <taxon>Spiralia</taxon>
        <taxon>Gnathifera</taxon>
        <taxon>Rotifera</taxon>
        <taxon>Eurotatoria</taxon>
        <taxon>Bdelloidea</taxon>
        <taxon>Adinetida</taxon>
        <taxon>Adinetidae</taxon>
        <taxon>Adineta</taxon>
    </lineage>
</organism>
<evidence type="ECO:0000313" key="2">
    <source>
        <dbReference type="EMBL" id="CAF1236089.1"/>
    </source>
</evidence>
<dbReference type="EMBL" id="CAJNOJ010000170">
    <property type="protein sequence ID" value="CAF1236089.1"/>
    <property type="molecule type" value="Genomic_DNA"/>
</dbReference>
<dbReference type="Pfam" id="PF15892">
    <property type="entry name" value="BNR_4"/>
    <property type="match status" value="1"/>
</dbReference>
<feature type="signal peptide" evidence="1">
    <location>
        <begin position="1"/>
        <end position="26"/>
    </location>
</feature>
<evidence type="ECO:0000313" key="3">
    <source>
        <dbReference type="Proteomes" id="UP000663852"/>
    </source>
</evidence>
<comment type="caution">
    <text evidence="2">The sequence shown here is derived from an EMBL/GenBank/DDBJ whole genome shotgun (WGS) entry which is preliminary data.</text>
</comment>
<protein>
    <recommendedName>
        <fullName evidence="4">BNR repeat-containing family member</fullName>
    </recommendedName>
</protein>
<name>A0A814Z1T1_ADIRI</name>
<accession>A0A814Z1T1</accession>